<evidence type="ECO:0000256" key="2">
    <source>
        <dbReference type="ARBA" id="ARBA00022741"/>
    </source>
</evidence>
<dbReference type="PANTHER" id="PTHR24220">
    <property type="entry name" value="IMPORT ATP-BINDING PROTEIN"/>
    <property type="match status" value="1"/>
</dbReference>
<dbReference type="PANTHER" id="PTHR24220:SF86">
    <property type="entry name" value="ABC TRANSPORTER ABCH.1"/>
    <property type="match status" value="1"/>
</dbReference>
<name>A0A1L8CWH7_9THEO</name>
<dbReference type="PROSITE" id="PS50893">
    <property type="entry name" value="ABC_TRANSPORTER_2"/>
    <property type="match status" value="1"/>
</dbReference>
<dbReference type="Gene3D" id="3.40.50.300">
    <property type="entry name" value="P-loop containing nucleotide triphosphate hydrolases"/>
    <property type="match status" value="1"/>
</dbReference>
<dbReference type="Proteomes" id="UP000187485">
    <property type="component" value="Unassembled WGS sequence"/>
</dbReference>
<organism evidence="5 6">
    <name type="scientific">Carboxydothermus pertinax</name>
    <dbReference type="NCBI Taxonomy" id="870242"/>
    <lineage>
        <taxon>Bacteria</taxon>
        <taxon>Bacillati</taxon>
        <taxon>Bacillota</taxon>
        <taxon>Clostridia</taxon>
        <taxon>Thermoanaerobacterales</taxon>
        <taxon>Thermoanaerobacteraceae</taxon>
        <taxon>Carboxydothermus</taxon>
    </lineage>
</organism>
<keyword evidence="1" id="KW-0813">Transport</keyword>
<evidence type="ECO:0000256" key="3">
    <source>
        <dbReference type="ARBA" id="ARBA00022840"/>
    </source>
</evidence>
<dbReference type="OrthoDB" id="9810992at2"/>
<sequence length="229" mass="25590">MAFIEVEKINKKFQKGKNTTHVLKNVSFNVQKGEFWVVAGPSGSGKSTLLSILGSLNEPDEGKIMVDGLDLFSLSHDERALFRLNYLGFVFQNFHLLPYLTALENVLLPTLAYPKKLNKKDEALELLKILGLSGKENKYPRELSGGEQERVAIARALIMEPDILLADEPTGNLDSKTGEEVLNIFSELNRQGKTIVMVTHNLAHLQYATHALFLKDGEVLEIKTLKEVN</sequence>
<protein>
    <submittedName>
        <fullName evidence="5">ABC transporter ATP-binding protein</fullName>
    </submittedName>
</protein>
<dbReference type="GO" id="GO:0016887">
    <property type="term" value="F:ATP hydrolysis activity"/>
    <property type="evidence" value="ECO:0007669"/>
    <property type="project" value="InterPro"/>
</dbReference>
<gene>
    <name evidence="5" type="ORF">cpu_17800</name>
</gene>
<dbReference type="Pfam" id="PF00005">
    <property type="entry name" value="ABC_tran"/>
    <property type="match status" value="1"/>
</dbReference>
<evidence type="ECO:0000256" key="1">
    <source>
        <dbReference type="ARBA" id="ARBA00022448"/>
    </source>
</evidence>
<dbReference type="EMBL" id="BDJK01000039">
    <property type="protein sequence ID" value="GAV23270.1"/>
    <property type="molecule type" value="Genomic_DNA"/>
</dbReference>
<feature type="domain" description="ABC transporter" evidence="4">
    <location>
        <begin position="4"/>
        <end position="228"/>
    </location>
</feature>
<dbReference type="GO" id="GO:0022857">
    <property type="term" value="F:transmembrane transporter activity"/>
    <property type="evidence" value="ECO:0007669"/>
    <property type="project" value="UniProtKB-ARBA"/>
</dbReference>
<dbReference type="GO" id="GO:0005524">
    <property type="term" value="F:ATP binding"/>
    <property type="evidence" value="ECO:0007669"/>
    <property type="project" value="UniProtKB-KW"/>
</dbReference>
<proteinExistence type="predicted"/>
<dbReference type="GO" id="GO:0098796">
    <property type="term" value="C:membrane protein complex"/>
    <property type="evidence" value="ECO:0007669"/>
    <property type="project" value="UniProtKB-ARBA"/>
</dbReference>
<dbReference type="InterPro" id="IPR003593">
    <property type="entry name" value="AAA+_ATPase"/>
</dbReference>
<dbReference type="SUPFAM" id="SSF52540">
    <property type="entry name" value="P-loop containing nucleoside triphosphate hydrolases"/>
    <property type="match status" value="1"/>
</dbReference>
<keyword evidence="2" id="KW-0547">Nucleotide-binding</keyword>
<dbReference type="InterPro" id="IPR017911">
    <property type="entry name" value="MacB-like_ATP-bd"/>
</dbReference>
<evidence type="ECO:0000259" key="4">
    <source>
        <dbReference type="PROSITE" id="PS50893"/>
    </source>
</evidence>
<keyword evidence="6" id="KW-1185">Reference proteome</keyword>
<reference evidence="6" key="1">
    <citation type="submission" date="2016-12" db="EMBL/GenBank/DDBJ databases">
        <title>Draft Genome Sequences od Carboxydothermus pertinax and islandicus, Hydrogenogenic Carboxydotrophic Bacteria.</title>
        <authorList>
            <person name="Fukuyama Y."/>
            <person name="Ohmae K."/>
            <person name="Yoneda Y."/>
            <person name="Yoshida T."/>
            <person name="Sako Y."/>
        </authorList>
    </citation>
    <scope>NUCLEOTIDE SEQUENCE [LARGE SCALE GENOMIC DNA]</scope>
    <source>
        <strain evidence="6">Ug1</strain>
    </source>
</reference>
<evidence type="ECO:0000313" key="5">
    <source>
        <dbReference type="EMBL" id="GAV23270.1"/>
    </source>
</evidence>
<dbReference type="GO" id="GO:0005886">
    <property type="term" value="C:plasma membrane"/>
    <property type="evidence" value="ECO:0007669"/>
    <property type="project" value="TreeGrafter"/>
</dbReference>
<evidence type="ECO:0000313" key="6">
    <source>
        <dbReference type="Proteomes" id="UP000187485"/>
    </source>
</evidence>
<dbReference type="InterPro" id="IPR015854">
    <property type="entry name" value="ABC_transpr_LolD-like"/>
</dbReference>
<dbReference type="CDD" id="cd03255">
    <property type="entry name" value="ABC_MJ0796_LolCDE_FtsE"/>
    <property type="match status" value="1"/>
</dbReference>
<accession>A0A1L8CWH7</accession>
<dbReference type="InterPro" id="IPR003439">
    <property type="entry name" value="ABC_transporter-like_ATP-bd"/>
</dbReference>
<dbReference type="STRING" id="870242.cpu_17800"/>
<dbReference type="InterPro" id="IPR027417">
    <property type="entry name" value="P-loop_NTPase"/>
</dbReference>
<keyword evidence="3 5" id="KW-0067">ATP-binding</keyword>
<dbReference type="AlphaFoldDB" id="A0A1L8CWH7"/>
<dbReference type="FunFam" id="3.40.50.300:FF:000032">
    <property type="entry name" value="Export ABC transporter ATP-binding protein"/>
    <property type="match status" value="1"/>
</dbReference>
<comment type="caution">
    <text evidence="5">The sequence shown here is derived from an EMBL/GenBank/DDBJ whole genome shotgun (WGS) entry which is preliminary data.</text>
</comment>
<dbReference type="RefSeq" id="WP_075859709.1">
    <property type="nucleotide sequence ID" value="NZ_BDJK01000039.1"/>
</dbReference>
<dbReference type="SMART" id="SM00382">
    <property type="entry name" value="AAA"/>
    <property type="match status" value="1"/>
</dbReference>